<dbReference type="AlphaFoldDB" id="A0A8D9FEJ0"/>
<organism evidence="2">
    <name type="scientific">Cacopsylla melanoneura</name>
    <dbReference type="NCBI Taxonomy" id="428564"/>
    <lineage>
        <taxon>Eukaryota</taxon>
        <taxon>Metazoa</taxon>
        <taxon>Ecdysozoa</taxon>
        <taxon>Arthropoda</taxon>
        <taxon>Hexapoda</taxon>
        <taxon>Insecta</taxon>
        <taxon>Pterygota</taxon>
        <taxon>Neoptera</taxon>
        <taxon>Paraneoptera</taxon>
        <taxon>Hemiptera</taxon>
        <taxon>Sternorrhyncha</taxon>
        <taxon>Psylloidea</taxon>
        <taxon>Psyllidae</taxon>
        <taxon>Psyllinae</taxon>
        <taxon>Cacopsylla</taxon>
    </lineage>
</organism>
<feature type="transmembrane region" description="Helical" evidence="1">
    <location>
        <begin position="21"/>
        <end position="43"/>
    </location>
</feature>
<evidence type="ECO:0000313" key="2">
    <source>
        <dbReference type="EMBL" id="CAG6785535.1"/>
    </source>
</evidence>
<protein>
    <submittedName>
        <fullName evidence="2">Uncharacterized protein</fullName>
    </submittedName>
</protein>
<keyword evidence="1" id="KW-1133">Transmembrane helix</keyword>
<keyword evidence="1" id="KW-0812">Transmembrane</keyword>
<name>A0A8D9FEJ0_9HEMI</name>
<proteinExistence type="predicted"/>
<dbReference type="EMBL" id="HBUF01644181">
    <property type="protein sequence ID" value="CAG6785536.1"/>
    <property type="molecule type" value="Transcribed_RNA"/>
</dbReference>
<keyword evidence="1" id="KW-0472">Membrane</keyword>
<accession>A0A8D9FEJ0</accession>
<sequence>MKEEKYRERERGRGPIYQENGMVNVHIVTGPVWLPFIMCYSFTITDAADISPRYIHEIFQQQQLLIYSGKLGSIMGISYCECNARHGLTGANFSNHALVR</sequence>
<dbReference type="EMBL" id="HBUF01644180">
    <property type="protein sequence ID" value="CAG6785535.1"/>
    <property type="molecule type" value="Transcribed_RNA"/>
</dbReference>
<evidence type="ECO:0000256" key="1">
    <source>
        <dbReference type="SAM" id="Phobius"/>
    </source>
</evidence>
<reference evidence="2" key="1">
    <citation type="submission" date="2021-05" db="EMBL/GenBank/DDBJ databases">
        <authorList>
            <person name="Alioto T."/>
            <person name="Alioto T."/>
            <person name="Gomez Garrido J."/>
        </authorList>
    </citation>
    <scope>NUCLEOTIDE SEQUENCE</scope>
</reference>